<feature type="domain" description="Glycoside hydrolase family 29 N-terminal" evidence="7">
    <location>
        <begin position="21"/>
        <end position="360"/>
    </location>
</feature>
<proteinExistence type="inferred from homology"/>
<accession>A0A841FK61</accession>
<keyword evidence="9" id="KW-1185">Reference proteome</keyword>
<dbReference type="GO" id="GO:0006004">
    <property type="term" value="P:fucose metabolic process"/>
    <property type="evidence" value="ECO:0007669"/>
    <property type="project" value="InterPro"/>
</dbReference>
<evidence type="ECO:0000256" key="6">
    <source>
        <dbReference type="ARBA" id="ARBA00023295"/>
    </source>
</evidence>
<evidence type="ECO:0000256" key="4">
    <source>
        <dbReference type="ARBA" id="ARBA00022729"/>
    </source>
</evidence>
<dbReference type="Pfam" id="PF01120">
    <property type="entry name" value="Alpha_L_fucos"/>
    <property type="match status" value="1"/>
</dbReference>
<organism evidence="8 9">
    <name type="scientific">Phytomonospora endophytica</name>
    <dbReference type="NCBI Taxonomy" id="714109"/>
    <lineage>
        <taxon>Bacteria</taxon>
        <taxon>Bacillati</taxon>
        <taxon>Actinomycetota</taxon>
        <taxon>Actinomycetes</taxon>
        <taxon>Micromonosporales</taxon>
        <taxon>Micromonosporaceae</taxon>
        <taxon>Phytomonospora</taxon>
    </lineage>
</organism>
<dbReference type="PRINTS" id="PR00741">
    <property type="entry name" value="GLHYDRLASE29"/>
</dbReference>
<gene>
    <name evidence="8" type="ORF">HNR73_001802</name>
</gene>
<evidence type="ECO:0000313" key="9">
    <source>
        <dbReference type="Proteomes" id="UP000548476"/>
    </source>
</evidence>
<dbReference type="PIRSF" id="PIRSF001092">
    <property type="entry name" value="Alpha-L-fucosidase"/>
    <property type="match status" value="1"/>
</dbReference>
<dbReference type="SUPFAM" id="SSF51445">
    <property type="entry name" value="(Trans)glycosidases"/>
    <property type="match status" value="1"/>
</dbReference>
<dbReference type="InterPro" id="IPR017853">
    <property type="entry name" value="GH"/>
</dbReference>
<evidence type="ECO:0000256" key="2">
    <source>
        <dbReference type="ARBA" id="ARBA00007951"/>
    </source>
</evidence>
<keyword evidence="6 8" id="KW-0326">Glycosidase</keyword>
<evidence type="ECO:0000256" key="1">
    <source>
        <dbReference type="ARBA" id="ARBA00004071"/>
    </source>
</evidence>
<dbReference type="RefSeq" id="WP_184786798.1">
    <property type="nucleotide sequence ID" value="NZ_BONT01000013.1"/>
</dbReference>
<comment type="similarity">
    <text evidence="2">Belongs to the glycosyl hydrolase 29 family.</text>
</comment>
<comment type="function">
    <text evidence="1">Alpha-L-fucosidase is responsible for hydrolyzing the alpha-1,6-linked fucose joined to the reducing-end N-acetylglucosamine of the carbohydrate moieties of glycoproteins.</text>
</comment>
<dbReference type="GO" id="GO:0016139">
    <property type="term" value="P:glycoside catabolic process"/>
    <property type="evidence" value="ECO:0007669"/>
    <property type="project" value="TreeGrafter"/>
</dbReference>
<dbReference type="PANTHER" id="PTHR10030:SF37">
    <property type="entry name" value="ALPHA-L-FUCOSIDASE-RELATED"/>
    <property type="match status" value="1"/>
</dbReference>
<name>A0A841FK61_9ACTN</name>
<dbReference type="PANTHER" id="PTHR10030">
    <property type="entry name" value="ALPHA-L-FUCOSIDASE"/>
    <property type="match status" value="1"/>
</dbReference>
<reference evidence="8 9" key="1">
    <citation type="submission" date="2020-08" db="EMBL/GenBank/DDBJ databases">
        <title>Genomic Encyclopedia of Type Strains, Phase IV (KMG-IV): sequencing the most valuable type-strain genomes for metagenomic binning, comparative biology and taxonomic classification.</title>
        <authorList>
            <person name="Goeker M."/>
        </authorList>
    </citation>
    <scope>NUCLEOTIDE SEQUENCE [LARGE SCALE GENOMIC DNA]</scope>
    <source>
        <strain evidence="8 9">YIM 65646</strain>
    </source>
</reference>
<dbReference type="GO" id="GO:0004560">
    <property type="term" value="F:alpha-L-fucosidase activity"/>
    <property type="evidence" value="ECO:0007669"/>
    <property type="project" value="UniProtKB-EC"/>
</dbReference>
<comment type="caution">
    <text evidence="8">The sequence shown here is derived from an EMBL/GenBank/DDBJ whole genome shotgun (WGS) entry which is preliminary data.</text>
</comment>
<dbReference type="AlphaFoldDB" id="A0A841FK61"/>
<keyword evidence="4" id="KW-0732">Signal</keyword>
<sequence>MLLFDRRTGPDLGDAAPVYPERDVPAWYRDAKFGVFVHWGLYSVPAWATPHTPGHHVPTELEFSHHQYAEWYANTVRIDGSPTRAHHEAAYGVGASYEDFADGWTTGAFDPAALVRLFADSGARYIVPTAKHHDGFCLWDTATTGFNSVRRGPGRDLVAEFADATRRAGLKYGLYYSGALDWHVSDFPPIRSLTELFTFRRNDPAFARYCFDQAAELVERFAPDVLWNDIDWPDAAKSADVPYGLAALFDAYYATVPEGVVNDRWGVPHLGYRTREYRTEEDIQHGVWEATRGIGRSFGHNRAEDDRHLAGTTDLVHLLADTVAKNGNLLLNIGLRADGSAPPEQVERLRGLGEWLARDGIAVYGTRPWRRHAEPVGDPVRYTTSPDGTLHVIMLDPAAGALRLPGDLPGTGLRWYGEPAEADATGAIEVPGRLRGESAAVLTIEGGAV</sequence>
<dbReference type="GO" id="GO:0005764">
    <property type="term" value="C:lysosome"/>
    <property type="evidence" value="ECO:0007669"/>
    <property type="project" value="TreeGrafter"/>
</dbReference>
<dbReference type="Proteomes" id="UP000548476">
    <property type="component" value="Unassembled WGS sequence"/>
</dbReference>
<evidence type="ECO:0000256" key="5">
    <source>
        <dbReference type="ARBA" id="ARBA00022801"/>
    </source>
</evidence>
<evidence type="ECO:0000259" key="7">
    <source>
        <dbReference type="Pfam" id="PF01120"/>
    </source>
</evidence>
<dbReference type="Gene3D" id="3.20.20.80">
    <property type="entry name" value="Glycosidases"/>
    <property type="match status" value="1"/>
</dbReference>
<dbReference type="SMART" id="SM00812">
    <property type="entry name" value="Alpha_L_fucos"/>
    <property type="match status" value="1"/>
</dbReference>
<dbReference type="InterPro" id="IPR057739">
    <property type="entry name" value="Glyco_hydro_29_N"/>
</dbReference>
<evidence type="ECO:0000256" key="3">
    <source>
        <dbReference type="ARBA" id="ARBA00012662"/>
    </source>
</evidence>
<keyword evidence="5 8" id="KW-0378">Hydrolase</keyword>
<evidence type="ECO:0000313" key="8">
    <source>
        <dbReference type="EMBL" id="MBB6033952.1"/>
    </source>
</evidence>
<dbReference type="InterPro" id="IPR016286">
    <property type="entry name" value="FUC_metazoa-typ"/>
</dbReference>
<dbReference type="InterPro" id="IPR000933">
    <property type="entry name" value="Glyco_hydro_29"/>
</dbReference>
<protein>
    <recommendedName>
        <fullName evidence="3">alpha-L-fucosidase</fullName>
        <ecNumber evidence="3">3.2.1.51</ecNumber>
    </recommendedName>
</protein>
<dbReference type="EC" id="3.2.1.51" evidence="3"/>
<dbReference type="EMBL" id="JACHGT010000003">
    <property type="protein sequence ID" value="MBB6033952.1"/>
    <property type="molecule type" value="Genomic_DNA"/>
</dbReference>